<evidence type="ECO:0000256" key="5">
    <source>
        <dbReference type="ARBA" id="ARBA00022723"/>
    </source>
</evidence>
<dbReference type="InterPro" id="IPR014782">
    <property type="entry name" value="Peptidase_M1_dom"/>
</dbReference>
<dbReference type="EMBL" id="CP045921">
    <property type="protein sequence ID" value="QHN42913.1"/>
    <property type="molecule type" value="Genomic_DNA"/>
</dbReference>
<feature type="site" description="Transition state stabilizer" evidence="11">
    <location>
        <position position="378"/>
    </location>
</feature>
<evidence type="ECO:0000259" key="13">
    <source>
        <dbReference type="Pfam" id="PF01433"/>
    </source>
</evidence>
<accession>A0A857MK33</accession>
<dbReference type="GO" id="GO:0005615">
    <property type="term" value="C:extracellular space"/>
    <property type="evidence" value="ECO:0007669"/>
    <property type="project" value="TreeGrafter"/>
</dbReference>
<evidence type="ECO:0000256" key="12">
    <source>
        <dbReference type="RuleBase" id="RU364040"/>
    </source>
</evidence>
<dbReference type="GO" id="GO:0070006">
    <property type="term" value="F:metalloaminopeptidase activity"/>
    <property type="evidence" value="ECO:0007669"/>
    <property type="project" value="TreeGrafter"/>
</dbReference>
<proteinExistence type="inferred from homology"/>
<dbReference type="GO" id="GO:0043171">
    <property type="term" value="P:peptide catabolic process"/>
    <property type="evidence" value="ECO:0007669"/>
    <property type="project" value="TreeGrafter"/>
</dbReference>
<dbReference type="InterPro" id="IPR045357">
    <property type="entry name" value="Aminopeptidase_N-like_N"/>
</dbReference>
<evidence type="ECO:0000256" key="2">
    <source>
        <dbReference type="ARBA" id="ARBA00010136"/>
    </source>
</evidence>
<dbReference type="SUPFAM" id="SSF63737">
    <property type="entry name" value="Leukotriene A4 hydrolase N-terminal domain"/>
    <property type="match status" value="1"/>
</dbReference>
<dbReference type="InterPro" id="IPR027268">
    <property type="entry name" value="Peptidase_M4/M1_CTD_sf"/>
</dbReference>
<dbReference type="PRINTS" id="PR00756">
    <property type="entry name" value="ALADIPTASE"/>
</dbReference>
<dbReference type="PANTHER" id="PTHR11533:SF174">
    <property type="entry name" value="PUROMYCIN-SENSITIVE AMINOPEPTIDASE-RELATED"/>
    <property type="match status" value="1"/>
</dbReference>
<dbReference type="GO" id="GO:0005737">
    <property type="term" value="C:cytoplasm"/>
    <property type="evidence" value="ECO:0007669"/>
    <property type="project" value="TreeGrafter"/>
</dbReference>
<dbReference type="Gene3D" id="1.25.50.20">
    <property type="match status" value="1"/>
</dbReference>
<evidence type="ECO:0000313" key="17">
    <source>
        <dbReference type="Proteomes" id="UP001059824"/>
    </source>
</evidence>
<dbReference type="Proteomes" id="UP001059824">
    <property type="component" value="Chromosome"/>
</dbReference>
<evidence type="ECO:0000256" key="6">
    <source>
        <dbReference type="ARBA" id="ARBA00022801"/>
    </source>
</evidence>
<dbReference type="Gene3D" id="2.60.40.1910">
    <property type="match status" value="1"/>
</dbReference>
<dbReference type="FunFam" id="1.10.390.10:FF:000006">
    <property type="entry name" value="Puromycin-sensitive aminopeptidase"/>
    <property type="match status" value="1"/>
</dbReference>
<dbReference type="PANTHER" id="PTHR11533">
    <property type="entry name" value="PROTEASE M1 ZINC METALLOPROTEASE"/>
    <property type="match status" value="1"/>
</dbReference>
<organism evidence="16 17">
    <name type="scientific">Candidatus Mycosynbacter amalyticus</name>
    <dbReference type="NCBI Taxonomy" id="2665156"/>
    <lineage>
        <taxon>Bacteria</taxon>
        <taxon>Candidatus Saccharimonadota</taxon>
        <taxon>Candidatus Saccharimonadota incertae sedis</taxon>
        <taxon>Candidatus Mycosynbacter</taxon>
    </lineage>
</organism>
<dbReference type="Gene3D" id="2.60.40.1730">
    <property type="entry name" value="tricorn interacting facor f3 domain"/>
    <property type="match status" value="1"/>
</dbReference>
<evidence type="ECO:0000259" key="15">
    <source>
        <dbReference type="Pfam" id="PF17900"/>
    </source>
</evidence>
<keyword evidence="4 12" id="KW-0645">Protease</keyword>
<evidence type="ECO:0000256" key="4">
    <source>
        <dbReference type="ARBA" id="ARBA00022670"/>
    </source>
</evidence>
<evidence type="ECO:0000259" key="14">
    <source>
        <dbReference type="Pfam" id="PF11838"/>
    </source>
</evidence>
<keyword evidence="7 10" id="KW-0862">Zinc</keyword>
<dbReference type="Gene3D" id="1.10.390.10">
    <property type="entry name" value="Neutral Protease Domain 2"/>
    <property type="match status" value="1"/>
</dbReference>
<protein>
    <recommendedName>
        <fullName evidence="12">Aminopeptidase</fullName>
        <ecNumber evidence="12">3.4.11.-</ecNumber>
    </recommendedName>
</protein>
<dbReference type="AlphaFoldDB" id="A0A857MK33"/>
<dbReference type="InterPro" id="IPR050344">
    <property type="entry name" value="Peptidase_M1_aminopeptidases"/>
</dbReference>
<sequence>MQAFSHLLDSFVPEHYDLSLTLEREARAFHGTISIKGFQKSDDYLPLHTKDLTITSAAVDGNSVEYEHSDNDELRLAHTVPGAHIIVLQFEGKITDAMHGLYPCYFEVDGIKKELLATQFESHHAREVFPCIDEPAAKATFDLTLTTEEGVEVLGNMPVDWQRSEPEGLVTKFETSPRMSSYLLAFVVGEMQKKTAQTKDGVEVNVWATHAQPASALDFPLDIAVRSIEFYNDYFGTPYPLPKADHVALPDFSSGAMENWGLITYREMALLADPATTSISSRQYIATVIAHELAHQWFGNLVTMKWWNDLWLNESFATLMEYIAVDALHPEWNIWLDFATNETISALRRDALDGVQAVQVDVNHPDEISTLFDPSIVYAKGARLLRMVQHYVGHEAFQRGLAQYFRDYAYDNTVGDNLWQALADASGKDIVDMMNIWASQSGYPVVEAGINADSITLTQSQFFIGAHEQSDKLWPIPLGASTEAAPALMTEQTASFDYQSDAPLQLNVGDSAHFITHYDDVLFTRLIDAVKLGQLDTLAKVQLLDEATLLARGGILSSEQLIPLIDAYRAETSEPVWNIIALALGELKKFVQEDEAAEQKLRAFAKDIAAPLYAELGWNAKTGESEEHTKLRGTILGLTLYGEDEAAIATAKELYTSTKLEALDPELRPLIISSVARYGDEDVVDTLLERYRTSQSAELKQDICVGITSTRIPEKIDELLARIKDPTTVKPQDVARWFVYLIRGRESRAVAWQWVQNNWDWIEQTFGGDKSYDDYPRYSAGGLMTREQLDEYTAFFAPKQNIPALTRAIQLGIGEITGRVELIERDQPAVIAALKDL</sequence>
<feature type="domain" description="Aminopeptidase N-like N-terminal" evidence="15">
    <location>
        <begin position="12"/>
        <end position="183"/>
    </location>
</feature>
<keyword evidence="8 12" id="KW-0482">Metalloprotease</keyword>
<dbReference type="CDD" id="cd09601">
    <property type="entry name" value="M1_APN-Q_like"/>
    <property type="match status" value="1"/>
</dbReference>
<dbReference type="KEGG" id="mama:GII36_03550"/>
<evidence type="ECO:0000256" key="1">
    <source>
        <dbReference type="ARBA" id="ARBA00000098"/>
    </source>
</evidence>
<dbReference type="GO" id="GO:0042277">
    <property type="term" value="F:peptide binding"/>
    <property type="evidence" value="ECO:0007669"/>
    <property type="project" value="TreeGrafter"/>
</dbReference>
<reference evidence="16" key="1">
    <citation type="journal article" date="2021" name="Nat. Microbiol.">
        <title>Cocultivation of an ultrasmall environmental parasitic bacterium with lytic ability against bacteria associated with wastewater foams.</title>
        <authorList>
            <person name="Batinovic S."/>
            <person name="Rose J.J.A."/>
            <person name="Ratcliffe J."/>
            <person name="Seviour R.J."/>
            <person name="Petrovski S."/>
        </authorList>
    </citation>
    <scope>NUCLEOTIDE SEQUENCE</scope>
    <source>
        <strain evidence="16">JR1</strain>
    </source>
</reference>
<evidence type="ECO:0000313" key="16">
    <source>
        <dbReference type="EMBL" id="QHN42913.1"/>
    </source>
</evidence>
<dbReference type="RefSeq" id="WP_260762538.1">
    <property type="nucleotide sequence ID" value="NZ_CP045921.1"/>
</dbReference>
<dbReference type="GO" id="GO:0006508">
    <property type="term" value="P:proteolysis"/>
    <property type="evidence" value="ECO:0007669"/>
    <property type="project" value="UniProtKB-KW"/>
</dbReference>
<keyword evidence="5 10" id="KW-0479">Metal-binding</keyword>
<feature type="binding site" evidence="10">
    <location>
        <position position="314"/>
    </location>
    <ligand>
        <name>Zn(2+)</name>
        <dbReference type="ChEBI" id="CHEBI:29105"/>
        <note>catalytic</note>
    </ligand>
</feature>
<dbReference type="Pfam" id="PF11838">
    <property type="entry name" value="ERAP1_C"/>
    <property type="match status" value="1"/>
</dbReference>
<evidence type="ECO:0000256" key="7">
    <source>
        <dbReference type="ARBA" id="ARBA00022833"/>
    </source>
</evidence>
<feature type="active site" description="Proton acceptor" evidence="9">
    <location>
        <position position="292"/>
    </location>
</feature>
<feature type="domain" description="Peptidase M1 membrane alanine aminopeptidase" evidence="13">
    <location>
        <begin position="219"/>
        <end position="437"/>
    </location>
</feature>
<evidence type="ECO:0000256" key="11">
    <source>
        <dbReference type="PIRSR" id="PIRSR634016-4"/>
    </source>
</evidence>
<feature type="domain" description="ERAP1-like C-terminal" evidence="14">
    <location>
        <begin position="506"/>
        <end position="811"/>
    </location>
</feature>
<dbReference type="Pfam" id="PF01433">
    <property type="entry name" value="Peptidase_M1"/>
    <property type="match status" value="1"/>
</dbReference>
<feature type="binding site" evidence="10">
    <location>
        <position position="295"/>
    </location>
    <ligand>
        <name>Zn(2+)</name>
        <dbReference type="ChEBI" id="CHEBI:29105"/>
        <note>catalytic</note>
    </ligand>
</feature>
<dbReference type="InterPro" id="IPR001930">
    <property type="entry name" value="Peptidase_M1"/>
</dbReference>
<name>A0A857MK33_9BACT</name>
<dbReference type="GO" id="GO:0008270">
    <property type="term" value="F:zinc ion binding"/>
    <property type="evidence" value="ECO:0007669"/>
    <property type="project" value="UniProtKB-UniRule"/>
</dbReference>
<gene>
    <name evidence="16" type="ORF">GII36_03550</name>
</gene>
<dbReference type="InterPro" id="IPR042097">
    <property type="entry name" value="Aminopeptidase_N-like_N_sf"/>
</dbReference>
<keyword evidence="17" id="KW-1185">Reference proteome</keyword>
<dbReference type="EC" id="3.4.11.-" evidence="12"/>
<evidence type="ECO:0000256" key="3">
    <source>
        <dbReference type="ARBA" id="ARBA00022438"/>
    </source>
</evidence>
<feature type="binding site" evidence="10">
    <location>
        <position position="291"/>
    </location>
    <ligand>
        <name>Zn(2+)</name>
        <dbReference type="ChEBI" id="CHEBI:29105"/>
        <note>catalytic</note>
    </ligand>
</feature>
<evidence type="ECO:0000256" key="10">
    <source>
        <dbReference type="PIRSR" id="PIRSR634016-3"/>
    </source>
</evidence>
<dbReference type="GO" id="GO:0016285">
    <property type="term" value="F:alanyl aminopeptidase activity"/>
    <property type="evidence" value="ECO:0007669"/>
    <property type="project" value="UniProtKB-EC"/>
</dbReference>
<comment type="cofactor">
    <cofactor evidence="10 12">
        <name>Zn(2+)</name>
        <dbReference type="ChEBI" id="CHEBI:29105"/>
    </cofactor>
    <text evidence="10 12">Binds 1 zinc ion per subunit.</text>
</comment>
<keyword evidence="3 12" id="KW-0031">Aminopeptidase</keyword>
<evidence type="ECO:0000256" key="8">
    <source>
        <dbReference type="ARBA" id="ARBA00023049"/>
    </source>
</evidence>
<dbReference type="SUPFAM" id="SSF55486">
    <property type="entry name" value="Metalloproteases ('zincins'), catalytic domain"/>
    <property type="match status" value="1"/>
</dbReference>
<keyword evidence="6 12" id="KW-0378">Hydrolase</keyword>
<dbReference type="InterPro" id="IPR024571">
    <property type="entry name" value="ERAP1-like_C_dom"/>
</dbReference>
<dbReference type="GO" id="GO:0016020">
    <property type="term" value="C:membrane"/>
    <property type="evidence" value="ECO:0007669"/>
    <property type="project" value="TreeGrafter"/>
</dbReference>
<dbReference type="Pfam" id="PF17900">
    <property type="entry name" value="Peptidase_M1_N"/>
    <property type="match status" value="1"/>
</dbReference>
<evidence type="ECO:0000256" key="9">
    <source>
        <dbReference type="PIRSR" id="PIRSR634016-1"/>
    </source>
</evidence>
<comment type="similarity">
    <text evidence="2 12">Belongs to the peptidase M1 family.</text>
</comment>
<dbReference type="InterPro" id="IPR034016">
    <property type="entry name" value="M1_APN-typ"/>
</dbReference>
<comment type="catalytic activity">
    <reaction evidence="1">
        <text>Release of an N-terminal amino acid, Xaa-|-Yaa- from a peptide, amide or arylamide. Xaa is preferably Ala, but may be most amino acids including Pro (slow action). When a terminal hydrophobic residue is followed by a prolyl residue, the two may be released as an intact Xaa-Pro dipeptide.</text>
        <dbReference type="EC" id="3.4.11.2"/>
    </reaction>
</comment>